<comment type="caution">
    <text evidence="2">The sequence shown here is derived from an EMBL/GenBank/DDBJ whole genome shotgun (WGS) entry which is preliminary data.</text>
</comment>
<sequence>MAEAGNTLINSSGPPCLPADLLKLRNHLQTRFASDSALRSRFLTGFTSYINDKNDLHRRNLSASQQNVSPKEEHPSANLDVNEAHPHSVNKANSNPTNESRTNSTNTTQTNPIPVPHQAPTPTPSVILQL</sequence>
<feature type="region of interest" description="Disordered" evidence="1">
    <location>
        <begin position="53"/>
        <end position="130"/>
    </location>
</feature>
<keyword evidence="3" id="KW-1185">Reference proteome</keyword>
<gene>
    <name evidence="2" type="ORF">CTI12_AA283930</name>
</gene>
<dbReference type="OrthoDB" id="27031at2759"/>
<evidence type="ECO:0000313" key="2">
    <source>
        <dbReference type="EMBL" id="PWA71051.1"/>
    </source>
</evidence>
<protein>
    <submittedName>
        <fullName evidence="2">Uncharacterized protein</fullName>
    </submittedName>
</protein>
<feature type="compositionally biased region" description="Pro residues" evidence="1">
    <location>
        <begin position="113"/>
        <end position="123"/>
    </location>
</feature>
<feature type="compositionally biased region" description="Low complexity" evidence="1">
    <location>
        <begin position="93"/>
        <end position="111"/>
    </location>
</feature>
<dbReference type="AlphaFoldDB" id="A0A2U1NC37"/>
<organism evidence="2 3">
    <name type="scientific">Artemisia annua</name>
    <name type="common">Sweet wormwood</name>
    <dbReference type="NCBI Taxonomy" id="35608"/>
    <lineage>
        <taxon>Eukaryota</taxon>
        <taxon>Viridiplantae</taxon>
        <taxon>Streptophyta</taxon>
        <taxon>Embryophyta</taxon>
        <taxon>Tracheophyta</taxon>
        <taxon>Spermatophyta</taxon>
        <taxon>Magnoliopsida</taxon>
        <taxon>eudicotyledons</taxon>
        <taxon>Gunneridae</taxon>
        <taxon>Pentapetalae</taxon>
        <taxon>asterids</taxon>
        <taxon>campanulids</taxon>
        <taxon>Asterales</taxon>
        <taxon>Asteraceae</taxon>
        <taxon>Asteroideae</taxon>
        <taxon>Anthemideae</taxon>
        <taxon>Artemisiinae</taxon>
        <taxon>Artemisia</taxon>
    </lineage>
</organism>
<dbReference type="Proteomes" id="UP000245207">
    <property type="component" value="Unassembled WGS sequence"/>
</dbReference>
<accession>A0A2U1NC37</accession>
<dbReference type="EMBL" id="PKPP01003142">
    <property type="protein sequence ID" value="PWA71051.1"/>
    <property type="molecule type" value="Genomic_DNA"/>
</dbReference>
<proteinExistence type="predicted"/>
<reference evidence="2 3" key="1">
    <citation type="journal article" date="2018" name="Mol. Plant">
        <title>The genome of Artemisia annua provides insight into the evolution of Asteraceae family and artemisinin biosynthesis.</title>
        <authorList>
            <person name="Shen Q."/>
            <person name="Zhang L."/>
            <person name="Liao Z."/>
            <person name="Wang S."/>
            <person name="Yan T."/>
            <person name="Shi P."/>
            <person name="Liu M."/>
            <person name="Fu X."/>
            <person name="Pan Q."/>
            <person name="Wang Y."/>
            <person name="Lv Z."/>
            <person name="Lu X."/>
            <person name="Zhang F."/>
            <person name="Jiang W."/>
            <person name="Ma Y."/>
            <person name="Chen M."/>
            <person name="Hao X."/>
            <person name="Li L."/>
            <person name="Tang Y."/>
            <person name="Lv G."/>
            <person name="Zhou Y."/>
            <person name="Sun X."/>
            <person name="Brodelius P.E."/>
            <person name="Rose J.K.C."/>
            <person name="Tang K."/>
        </authorList>
    </citation>
    <scope>NUCLEOTIDE SEQUENCE [LARGE SCALE GENOMIC DNA]</scope>
    <source>
        <strain evidence="3">cv. Huhao1</strain>
        <tissue evidence="2">Leaf</tissue>
    </source>
</reference>
<dbReference type="STRING" id="35608.A0A2U1NC37"/>
<name>A0A2U1NC37_ARTAN</name>
<evidence type="ECO:0000313" key="3">
    <source>
        <dbReference type="Proteomes" id="UP000245207"/>
    </source>
</evidence>
<evidence type="ECO:0000256" key="1">
    <source>
        <dbReference type="SAM" id="MobiDB-lite"/>
    </source>
</evidence>